<dbReference type="PANTHER" id="PTHR13479:SF40">
    <property type="entry name" value="SMALL RIBOSOMAL SUBUNIT PROTEIN BS18M"/>
    <property type="match status" value="1"/>
</dbReference>
<dbReference type="Gene3D" id="4.10.640.10">
    <property type="entry name" value="Ribosomal protein S18"/>
    <property type="match status" value="1"/>
</dbReference>
<protein>
    <recommendedName>
        <fullName evidence="4">Small ribosomal subunit protein bS18</fullName>
    </recommendedName>
</protein>
<dbReference type="RefSeq" id="WP_253796512.1">
    <property type="nucleotide sequence ID" value="NZ_BAAAUB010000025.1"/>
</dbReference>
<accession>A0ABT1IWE0</accession>
<evidence type="ECO:0000256" key="1">
    <source>
        <dbReference type="ARBA" id="ARBA00005589"/>
    </source>
</evidence>
<dbReference type="SUPFAM" id="SSF46911">
    <property type="entry name" value="Ribosomal protein S18"/>
    <property type="match status" value="1"/>
</dbReference>
<dbReference type="GO" id="GO:0005840">
    <property type="term" value="C:ribosome"/>
    <property type="evidence" value="ECO:0007669"/>
    <property type="project" value="UniProtKB-KW"/>
</dbReference>
<comment type="similarity">
    <text evidence="1 4 5">Belongs to the bacterial ribosomal protein bS18 family.</text>
</comment>
<dbReference type="Proteomes" id="UP001206483">
    <property type="component" value="Unassembled WGS sequence"/>
</dbReference>
<evidence type="ECO:0000256" key="5">
    <source>
        <dbReference type="RuleBase" id="RU003910"/>
    </source>
</evidence>
<dbReference type="HAMAP" id="MF_00270">
    <property type="entry name" value="Ribosomal_bS18"/>
    <property type="match status" value="1"/>
</dbReference>
<dbReference type="NCBIfam" id="TIGR00165">
    <property type="entry name" value="S18"/>
    <property type="match status" value="1"/>
</dbReference>
<organism evidence="6 7">
    <name type="scientific">Kitasatospora paracochleata</name>
    <dbReference type="NCBI Taxonomy" id="58354"/>
    <lineage>
        <taxon>Bacteria</taxon>
        <taxon>Bacillati</taxon>
        <taxon>Actinomycetota</taxon>
        <taxon>Actinomycetes</taxon>
        <taxon>Kitasatosporales</taxon>
        <taxon>Streptomycetaceae</taxon>
        <taxon>Kitasatospora</taxon>
    </lineage>
</organism>
<comment type="caution">
    <text evidence="6">The sequence shown here is derived from an EMBL/GenBank/DDBJ whole genome shotgun (WGS) entry which is preliminary data.</text>
</comment>
<keyword evidence="2 4" id="KW-0689">Ribosomal protein</keyword>
<keyword evidence="4" id="KW-0694">RNA-binding</keyword>
<sequence length="92" mass="10355">MAKRPGPARPAKPRPNPLIEAGITYVDYKDTTLPPAFGRGCPHRKFISDRGKIRSRRVTRLTVQQQKAMARAIKNAREMALLPYASRAKADR</sequence>
<dbReference type="PRINTS" id="PR00974">
    <property type="entry name" value="RIBOSOMALS18"/>
</dbReference>
<gene>
    <name evidence="4" type="primary">rpsR</name>
    <name evidence="6" type="ORF">FHR36_002574</name>
</gene>
<dbReference type="InterPro" id="IPR001648">
    <property type="entry name" value="Ribosomal_bS18"/>
</dbReference>
<dbReference type="Pfam" id="PF01084">
    <property type="entry name" value="Ribosomal_S18"/>
    <property type="match status" value="1"/>
</dbReference>
<dbReference type="EMBL" id="JAMZDX010000002">
    <property type="protein sequence ID" value="MCP2309450.1"/>
    <property type="molecule type" value="Genomic_DNA"/>
</dbReference>
<evidence type="ECO:0000256" key="3">
    <source>
        <dbReference type="ARBA" id="ARBA00023274"/>
    </source>
</evidence>
<dbReference type="PANTHER" id="PTHR13479">
    <property type="entry name" value="30S RIBOSOMAL PROTEIN S18"/>
    <property type="match status" value="1"/>
</dbReference>
<evidence type="ECO:0000313" key="6">
    <source>
        <dbReference type="EMBL" id="MCP2309450.1"/>
    </source>
</evidence>
<keyword evidence="4" id="KW-0699">rRNA-binding</keyword>
<evidence type="ECO:0000256" key="4">
    <source>
        <dbReference type="HAMAP-Rule" id="MF_00270"/>
    </source>
</evidence>
<proteinExistence type="inferred from homology"/>
<reference evidence="6 7" key="1">
    <citation type="submission" date="2022-06" db="EMBL/GenBank/DDBJ databases">
        <title>Sequencing the genomes of 1000 actinobacteria strains.</title>
        <authorList>
            <person name="Klenk H.-P."/>
        </authorList>
    </citation>
    <scope>NUCLEOTIDE SEQUENCE [LARGE SCALE GENOMIC DNA]</scope>
    <source>
        <strain evidence="6 7">DSM 41656</strain>
    </source>
</reference>
<keyword evidence="3 4" id="KW-0687">Ribonucleoprotein</keyword>
<keyword evidence="7" id="KW-1185">Reference proteome</keyword>
<dbReference type="InterPro" id="IPR036870">
    <property type="entry name" value="Ribosomal_bS18_sf"/>
</dbReference>
<evidence type="ECO:0000313" key="7">
    <source>
        <dbReference type="Proteomes" id="UP001206483"/>
    </source>
</evidence>
<comment type="function">
    <text evidence="4">Binds as a heterodimer with protein bS6 to the central domain of the 16S rRNA, where it helps stabilize the platform of the 30S subunit.</text>
</comment>
<evidence type="ECO:0000256" key="2">
    <source>
        <dbReference type="ARBA" id="ARBA00022980"/>
    </source>
</evidence>
<name>A0ABT1IWE0_9ACTN</name>
<comment type="subunit">
    <text evidence="4">Part of the 30S ribosomal subunit. Forms a tight heterodimer with protein bS6.</text>
</comment>